<evidence type="ECO:0000313" key="9">
    <source>
        <dbReference type="EMBL" id="SOD64728.1"/>
    </source>
</evidence>
<dbReference type="GO" id="GO:0016787">
    <property type="term" value="F:hydrolase activity"/>
    <property type="evidence" value="ECO:0007669"/>
    <property type="project" value="UniProtKB-KW"/>
</dbReference>
<gene>
    <name evidence="9" type="ORF">SAMN02746062_00005</name>
</gene>
<dbReference type="InterPro" id="IPR050556">
    <property type="entry name" value="Type_II_TA_system_RNase"/>
</dbReference>
<keyword evidence="6" id="KW-0460">Magnesium</keyword>
<dbReference type="PANTHER" id="PTHR33653:SF1">
    <property type="entry name" value="RIBONUCLEASE VAPC2"/>
    <property type="match status" value="1"/>
</dbReference>
<dbReference type="RefSeq" id="WP_034291580.1">
    <property type="nucleotide sequence ID" value="NZ_CP083931.1"/>
</dbReference>
<dbReference type="OrthoDB" id="532510at2"/>
<dbReference type="EMBL" id="OCNF01000001">
    <property type="protein sequence ID" value="SOD64728.1"/>
    <property type="molecule type" value="Genomic_DNA"/>
</dbReference>
<dbReference type="SUPFAM" id="SSF88723">
    <property type="entry name" value="PIN domain-like"/>
    <property type="match status" value="1"/>
</dbReference>
<evidence type="ECO:0000313" key="10">
    <source>
        <dbReference type="Proteomes" id="UP000219669"/>
    </source>
</evidence>
<feature type="domain" description="PIN" evidence="8">
    <location>
        <begin position="6"/>
        <end position="119"/>
    </location>
</feature>
<keyword evidence="2" id="KW-1277">Toxin-antitoxin system</keyword>
<protein>
    <recommendedName>
        <fullName evidence="8">PIN domain-containing protein</fullName>
    </recommendedName>
</protein>
<proteinExistence type="inferred from homology"/>
<evidence type="ECO:0000259" key="8">
    <source>
        <dbReference type="Pfam" id="PF01850"/>
    </source>
</evidence>
<dbReference type="GO" id="GO:0046872">
    <property type="term" value="F:metal ion binding"/>
    <property type="evidence" value="ECO:0007669"/>
    <property type="project" value="UniProtKB-KW"/>
</dbReference>
<evidence type="ECO:0000256" key="2">
    <source>
        <dbReference type="ARBA" id="ARBA00022649"/>
    </source>
</evidence>
<dbReference type="InterPro" id="IPR002716">
    <property type="entry name" value="PIN_dom"/>
</dbReference>
<evidence type="ECO:0000256" key="3">
    <source>
        <dbReference type="ARBA" id="ARBA00022722"/>
    </source>
</evidence>
<keyword evidence="4" id="KW-0479">Metal-binding</keyword>
<dbReference type="GO" id="GO:0004518">
    <property type="term" value="F:nuclease activity"/>
    <property type="evidence" value="ECO:0007669"/>
    <property type="project" value="UniProtKB-KW"/>
</dbReference>
<reference evidence="9 10" key="1">
    <citation type="submission" date="2017-09" db="EMBL/GenBank/DDBJ databases">
        <authorList>
            <person name="Ehlers B."/>
            <person name="Leendertz F.H."/>
        </authorList>
    </citation>
    <scope>NUCLEOTIDE SEQUENCE [LARGE SCALE GENOMIC DNA]</scope>
    <source>
        <strain evidence="9 10">DSM 16848</strain>
    </source>
</reference>
<sequence length="125" mass="13976">MNGKRYLLDTCTLIGLQKQSPESVALLAEKGVYLSQCGISVITYIEFVGFHGADKATSQHLMAIAQRFTQFPISNEIRDLAIALRQHHKIKLPDTLILATAKAHNLTLLTLDEKLARIYQQTDLI</sequence>
<name>A0A286E1E7_9NEIS</name>
<keyword evidence="3" id="KW-0540">Nuclease</keyword>
<dbReference type="AlphaFoldDB" id="A0A286E1E7"/>
<evidence type="ECO:0000256" key="7">
    <source>
        <dbReference type="ARBA" id="ARBA00038093"/>
    </source>
</evidence>
<dbReference type="PANTHER" id="PTHR33653">
    <property type="entry name" value="RIBONUCLEASE VAPC2"/>
    <property type="match status" value="1"/>
</dbReference>
<evidence type="ECO:0000256" key="4">
    <source>
        <dbReference type="ARBA" id="ARBA00022723"/>
    </source>
</evidence>
<dbReference type="CDD" id="cd18738">
    <property type="entry name" value="PIN_VapC4-5_FitB-like"/>
    <property type="match status" value="1"/>
</dbReference>
<dbReference type="InterPro" id="IPR029060">
    <property type="entry name" value="PIN-like_dom_sf"/>
</dbReference>
<organism evidence="9 10">
    <name type="scientific">Alysiella filiformis DSM 16848</name>
    <dbReference type="NCBI Taxonomy" id="1120981"/>
    <lineage>
        <taxon>Bacteria</taxon>
        <taxon>Pseudomonadati</taxon>
        <taxon>Pseudomonadota</taxon>
        <taxon>Betaproteobacteria</taxon>
        <taxon>Neisseriales</taxon>
        <taxon>Neisseriaceae</taxon>
        <taxon>Alysiella</taxon>
    </lineage>
</organism>
<evidence type="ECO:0000256" key="1">
    <source>
        <dbReference type="ARBA" id="ARBA00001946"/>
    </source>
</evidence>
<keyword evidence="5" id="KW-0378">Hydrolase</keyword>
<evidence type="ECO:0000256" key="6">
    <source>
        <dbReference type="ARBA" id="ARBA00022842"/>
    </source>
</evidence>
<accession>A0A286E1E7</accession>
<dbReference type="Gene3D" id="3.40.50.1010">
    <property type="entry name" value="5'-nuclease"/>
    <property type="match status" value="1"/>
</dbReference>
<evidence type="ECO:0000256" key="5">
    <source>
        <dbReference type="ARBA" id="ARBA00022801"/>
    </source>
</evidence>
<keyword evidence="10" id="KW-1185">Reference proteome</keyword>
<dbReference type="Proteomes" id="UP000219669">
    <property type="component" value="Unassembled WGS sequence"/>
</dbReference>
<comment type="cofactor">
    <cofactor evidence="1">
        <name>Mg(2+)</name>
        <dbReference type="ChEBI" id="CHEBI:18420"/>
    </cofactor>
</comment>
<comment type="similarity">
    <text evidence="7">Belongs to the PINc/VapC protein family.</text>
</comment>
<dbReference type="Pfam" id="PF01850">
    <property type="entry name" value="PIN"/>
    <property type="match status" value="1"/>
</dbReference>